<accession>L7FNB7</accession>
<keyword evidence="3" id="KW-0342">GTP-binding</keyword>
<proteinExistence type="inferred from homology"/>
<dbReference type="Gene3D" id="3.40.50.300">
    <property type="entry name" value="P-loop containing nucleotide triphosphate hydrolases"/>
    <property type="match status" value="2"/>
</dbReference>
<dbReference type="AlphaFoldDB" id="L7FNB7"/>
<protein>
    <submittedName>
        <fullName evidence="6">Developmentally-regulated GTP-binding protein, putative</fullName>
    </submittedName>
</protein>
<dbReference type="Gene3D" id="3.10.20.30">
    <property type="match status" value="1"/>
</dbReference>
<sequence>MSLQQKIDDIEFELSRTQINKATMHHICMLRAKMAKYRKELLTPDKKGPAGEGFDVAKFGDARVGMVGFPSVGKSTLLTKMTDTESKAAAYEFTTLTCIPGVLNYNGSKVQLLDLPGIIEGAKDGKGRGRQVISVARTCDCIMLLIDGTKSLDLKEKIEYELEGFGIRLNKRPPKIKIVKKTAGSVSFTPSIPQTYLTQENVRLTLKEYKILNADVYCDCDASVQDLIDAIDQSCKYIPCIYVVNKIDQMNKEDVDRLKTVPYFACISAMTEEGIDALRKQIWEQLNLIRVYTKVPGEFPDFKDAIVLPAKKATVENICFKIHKQLAGQMKYALVWGTSVARSPQRVGKEHKLDDEDVLQIIKGGK</sequence>
<dbReference type="InterPro" id="IPR004095">
    <property type="entry name" value="TGS"/>
</dbReference>
<dbReference type="Pfam" id="PF01926">
    <property type="entry name" value="MMR_HSR1"/>
    <property type="match status" value="1"/>
</dbReference>
<dbReference type="VEuPathDB" id="AmoebaDB:EIN_232880"/>
<dbReference type="SUPFAM" id="SSF52540">
    <property type="entry name" value="P-loop containing nucleoside triphosphate hydrolases"/>
    <property type="match status" value="1"/>
</dbReference>
<evidence type="ECO:0000313" key="6">
    <source>
        <dbReference type="EMBL" id="ELP91788.1"/>
    </source>
</evidence>
<dbReference type="SUPFAM" id="SSF81271">
    <property type="entry name" value="TGS-like"/>
    <property type="match status" value="1"/>
</dbReference>
<name>L7FNB7_ENTIV</name>
<keyword evidence="7" id="KW-1185">Reference proteome</keyword>
<dbReference type="InterPro" id="IPR045001">
    <property type="entry name" value="DRG"/>
</dbReference>
<dbReference type="InterPro" id="IPR031167">
    <property type="entry name" value="G_OBG"/>
</dbReference>
<organism evidence="6 7">
    <name type="scientific">Entamoeba invadens IP1</name>
    <dbReference type="NCBI Taxonomy" id="370355"/>
    <lineage>
        <taxon>Eukaryota</taxon>
        <taxon>Amoebozoa</taxon>
        <taxon>Evosea</taxon>
        <taxon>Archamoebae</taxon>
        <taxon>Mastigamoebida</taxon>
        <taxon>Entamoebidae</taxon>
        <taxon>Entamoeba</taxon>
    </lineage>
</organism>
<dbReference type="InterPro" id="IPR027417">
    <property type="entry name" value="P-loop_NTPase"/>
</dbReference>
<evidence type="ECO:0000259" key="4">
    <source>
        <dbReference type="PROSITE" id="PS51710"/>
    </source>
</evidence>
<dbReference type="PANTHER" id="PTHR43127">
    <property type="entry name" value="DEVELOPMENTALLY-REGULATED GTP-BINDING PROTEIN 2"/>
    <property type="match status" value="1"/>
</dbReference>
<dbReference type="InterPro" id="IPR012675">
    <property type="entry name" value="Beta-grasp_dom_sf"/>
</dbReference>
<dbReference type="GO" id="GO:0005525">
    <property type="term" value="F:GTP binding"/>
    <property type="evidence" value="ECO:0007669"/>
    <property type="project" value="UniProtKB-KW"/>
</dbReference>
<keyword evidence="2" id="KW-0547">Nucleotide-binding</keyword>
<dbReference type="Pfam" id="PF16897">
    <property type="entry name" value="MMR_HSR1_Xtn"/>
    <property type="match status" value="1"/>
</dbReference>
<evidence type="ECO:0000256" key="3">
    <source>
        <dbReference type="ARBA" id="ARBA00023134"/>
    </source>
</evidence>
<evidence type="ECO:0000256" key="1">
    <source>
        <dbReference type="ARBA" id="ARBA00010142"/>
    </source>
</evidence>
<feature type="domain" description="OBG-type G" evidence="4">
    <location>
        <begin position="62"/>
        <end position="287"/>
    </location>
</feature>
<dbReference type="InterPro" id="IPR005225">
    <property type="entry name" value="Small_GTP-bd"/>
</dbReference>
<feature type="domain" description="TGS" evidence="5">
    <location>
        <begin position="287"/>
        <end position="363"/>
    </location>
</feature>
<dbReference type="InterPro" id="IPR031662">
    <property type="entry name" value="GTP-binding_2"/>
</dbReference>
<reference evidence="6 7" key="1">
    <citation type="submission" date="2012-10" db="EMBL/GenBank/DDBJ databases">
        <authorList>
            <person name="Zafar N."/>
            <person name="Inman J."/>
            <person name="Hall N."/>
            <person name="Lorenzi H."/>
            <person name="Caler E."/>
        </authorList>
    </citation>
    <scope>NUCLEOTIDE SEQUENCE [LARGE SCALE GENOMIC DNA]</scope>
    <source>
        <strain evidence="6 7">IP1</strain>
    </source>
</reference>
<dbReference type="InterPro" id="IPR006073">
    <property type="entry name" value="GTP-bd"/>
</dbReference>
<dbReference type="InterPro" id="IPR012676">
    <property type="entry name" value="TGS-like"/>
</dbReference>
<dbReference type="FunFam" id="3.40.50.300:FF:001436">
    <property type="entry name" value="Developmentally-regulated GTP-binding protein"/>
    <property type="match status" value="1"/>
</dbReference>
<dbReference type="Pfam" id="PF02824">
    <property type="entry name" value="TGS"/>
    <property type="match status" value="1"/>
</dbReference>
<evidence type="ECO:0000256" key="2">
    <source>
        <dbReference type="ARBA" id="ARBA00022741"/>
    </source>
</evidence>
<dbReference type="PROSITE" id="PS00905">
    <property type="entry name" value="GTP1_OBG"/>
    <property type="match status" value="1"/>
</dbReference>
<dbReference type="EMBL" id="KB206446">
    <property type="protein sequence ID" value="ELP91788.1"/>
    <property type="molecule type" value="Genomic_DNA"/>
</dbReference>
<dbReference type="FunFam" id="3.10.20.30:FF:000003">
    <property type="entry name" value="Developmentally-regulated GTP-binding protein 1"/>
    <property type="match status" value="1"/>
</dbReference>
<gene>
    <name evidence="6" type="ORF">EIN_232880</name>
</gene>
<dbReference type="InterPro" id="IPR006074">
    <property type="entry name" value="GTP1-OBG_CS"/>
</dbReference>
<evidence type="ECO:0000313" key="7">
    <source>
        <dbReference type="Proteomes" id="UP000014680"/>
    </source>
</evidence>
<dbReference type="OMA" id="SAKHPGQ"/>
<dbReference type="CDD" id="cd01896">
    <property type="entry name" value="DRG"/>
    <property type="match status" value="1"/>
</dbReference>
<dbReference type="OrthoDB" id="603at2759"/>
<dbReference type="GeneID" id="14890771"/>
<dbReference type="PROSITE" id="PS51880">
    <property type="entry name" value="TGS"/>
    <property type="match status" value="1"/>
</dbReference>
<evidence type="ECO:0000259" key="5">
    <source>
        <dbReference type="PROSITE" id="PS51880"/>
    </source>
</evidence>
<dbReference type="NCBIfam" id="TIGR00231">
    <property type="entry name" value="small_GTP"/>
    <property type="match status" value="1"/>
</dbReference>
<dbReference type="KEGG" id="eiv:EIN_232880"/>
<dbReference type="PROSITE" id="PS51710">
    <property type="entry name" value="G_OBG"/>
    <property type="match status" value="1"/>
</dbReference>
<dbReference type="RefSeq" id="XP_004258559.1">
    <property type="nucleotide sequence ID" value="XM_004258511.1"/>
</dbReference>
<dbReference type="GO" id="GO:0003924">
    <property type="term" value="F:GTPase activity"/>
    <property type="evidence" value="ECO:0007669"/>
    <property type="project" value="InterPro"/>
</dbReference>
<comment type="similarity">
    <text evidence="1">Belongs to the small GTPase superfamily. Rho family.</text>
</comment>
<dbReference type="PRINTS" id="PR00326">
    <property type="entry name" value="GTP1OBG"/>
</dbReference>
<dbReference type="Proteomes" id="UP000014680">
    <property type="component" value="Unassembled WGS sequence"/>
</dbReference>